<evidence type="ECO:0000313" key="3">
    <source>
        <dbReference type="Proteomes" id="UP001202281"/>
    </source>
</evidence>
<organism evidence="2 3">
    <name type="scientific">Novosphingobium beihaiensis</name>
    <dbReference type="NCBI Taxonomy" id="2930389"/>
    <lineage>
        <taxon>Bacteria</taxon>
        <taxon>Pseudomonadati</taxon>
        <taxon>Pseudomonadota</taxon>
        <taxon>Alphaproteobacteria</taxon>
        <taxon>Sphingomonadales</taxon>
        <taxon>Sphingomonadaceae</taxon>
        <taxon>Novosphingobium</taxon>
    </lineage>
</organism>
<gene>
    <name evidence="2" type="ORF">MTR66_00810</name>
</gene>
<dbReference type="Proteomes" id="UP001202281">
    <property type="component" value="Unassembled WGS sequence"/>
</dbReference>
<evidence type="ECO:0000256" key="1">
    <source>
        <dbReference type="SAM" id="MobiDB-lite"/>
    </source>
</evidence>
<keyword evidence="3" id="KW-1185">Reference proteome</keyword>
<dbReference type="RefSeq" id="WP_243917061.1">
    <property type="nucleotide sequence ID" value="NZ_JALHLG010000001.1"/>
</dbReference>
<comment type="caution">
    <text evidence="2">The sequence shown here is derived from an EMBL/GenBank/DDBJ whole genome shotgun (WGS) entry which is preliminary data.</text>
</comment>
<reference evidence="2 3" key="1">
    <citation type="submission" date="2022-04" db="EMBL/GenBank/DDBJ databases">
        <title>Identification of a novel bacterium isolated from mangrove sediments.</title>
        <authorList>
            <person name="Pan X."/>
        </authorList>
    </citation>
    <scope>NUCLEOTIDE SEQUENCE [LARGE SCALE GENOMIC DNA]</scope>
    <source>
        <strain evidence="2 3">B2638</strain>
    </source>
</reference>
<feature type="compositionally biased region" description="Basic and acidic residues" evidence="1">
    <location>
        <begin position="292"/>
        <end position="308"/>
    </location>
</feature>
<proteinExistence type="predicted"/>
<sequence>MNTLLSLILAGSVALSGDVGVWDLKVDNSTIFRFEIEDTPKGKEAVWERPEHFRFDGDTFSEVSGPVVQRKAMSVKAIGDELEMSFEDPRPLSRPDVFHFQIIDADHARVTYEGMEPFDLVRTGSNDAQLGPWDAMHDYTRVVVRPTNAEMTAIFNADQGDRRGPNIDWSKVRPADSRRLTRTKELLAGGALQSGDDFEHAAFVFQHGSKPDDFLQAHLLAMIAVARGKPEAIWIASATLDRYLCNIGKPQVLGTQYSLPSDGGVTQEPYDRTLVSDAMRRALHVPTLAEQEQERQRMLENRSTEKKK</sequence>
<evidence type="ECO:0000313" key="2">
    <source>
        <dbReference type="EMBL" id="MCJ2185350.1"/>
    </source>
</evidence>
<protein>
    <submittedName>
        <fullName evidence="2">Uncharacterized protein</fullName>
    </submittedName>
</protein>
<accession>A0ABT0BJY0</accession>
<name>A0ABT0BJY0_9SPHN</name>
<dbReference type="EMBL" id="JALHLG010000001">
    <property type="protein sequence ID" value="MCJ2185350.1"/>
    <property type="molecule type" value="Genomic_DNA"/>
</dbReference>
<feature type="region of interest" description="Disordered" evidence="1">
    <location>
        <begin position="289"/>
        <end position="308"/>
    </location>
</feature>